<dbReference type="GO" id="GO:0004521">
    <property type="term" value="F:RNA endonuclease activity"/>
    <property type="evidence" value="ECO:0007669"/>
    <property type="project" value="TreeGrafter"/>
</dbReference>
<evidence type="ECO:0000313" key="3">
    <source>
        <dbReference type="EMBL" id="AGS53530.1"/>
    </source>
</evidence>
<dbReference type="Gene3D" id="3.30.2310.20">
    <property type="entry name" value="RelE-like"/>
    <property type="match status" value="1"/>
</dbReference>
<organism evidence="3">
    <name type="scientific">uncultured bacterium contig00055</name>
    <dbReference type="NCBI Taxonomy" id="1181539"/>
    <lineage>
        <taxon>Bacteria</taxon>
        <taxon>environmental samples</taxon>
    </lineage>
</organism>
<dbReference type="GO" id="GO:0006415">
    <property type="term" value="P:translational termination"/>
    <property type="evidence" value="ECO:0007669"/>
    <property type="project" value="TreeGrafter"/>
</dbReference>
<dbReference type="InterPro" id="IPR035093">
    <property type="entry name" value="RelE/ParE_toxin_dom_sf"/>
</dbReference>
<evidence type="ECO:0000256" key="1">
    <source>
        <dbReference type="ARBA" id="ARBA00022649"/>
    </source>
</evidence>
<dbReference type="InterPro" id="IPR004386">
    <property type="entry name" value="Toxin_YafQ-like"/>
</dbReference>
<dbReference type="PIRSF" id="PIRSF006156">
    <property type="entry name" value="YafQ"/>
    <property type="match status" value="1"/>
</dbReference>
<dbReference type="GO" id="GO:0006402">
    <property type="term" value="P:mRNA catabolic process"/>
    <property type="evidence" value="ECO:0007669"/>
    <property type="project" value="TreeGrafter"/>
</dbReference>
<name>A0A806KKB5_9BACT</name>
<dbReference type="PANTHER" id="PTHR40588">
    <property type="entry name" value="MRNA INTERFERASE TOXIN YAFQ"/>
    <property type="match status" value="1"/>
</dbReference>
<dbReference type="Pfam" id="PF15738">
    <property type="entry name" value="YafQ_toxin"/>
    <property type="match status" value="1"/>
</dbReference>
<feature type="active site" description="Proton donor" evidence="2">
    <location>
        <position position="86"/>
    </location>
</feature>
<proteinExistence type="predicted"/>
<dbReference type="InterPro" id="IPR007712">
    <property type="entry name" value="RelE/ParE_toxin"/>
</dbReference>
<dbReference type="SUPFAM" id="SSF143011">
    <property type="entry name" value="RelE-like"/>
    <property type="match status" value="1"/>
</dbReference>
<dbReference type="NCBIfam" id="TIGR02385">
    <property type="entry name" value="RelE_StbE"/>
    <property type="match status" value="1"/>
</dbReference>
<reference evidence="3" key="1">
    <citation type="submission" date="2012-03" db="EMBL/GenBank/DDBJ databases">
        <title>Functional metagenomics reveals considerable lignocellulase gene clusters in the gut microbiome of a wood-feeding higher termite.</title>
        <authorList>
            <person name="Liu N."/>
        </authorList>
    </citation>
    <scope>NUCLEOTIDE SEQUENCE</scope>
</reference>
<keyword evidence="1" id="KW-1277">Toxin-antitoxin system</keyword>
<sequence length="90" mass="10416">MLTPTYTKPFRKQYKLMQKRGLDTGQLREVMTMLINEHPLPPARRSHPLHGEWAGAMGCHIQGDWVLIYEIDSEGRTVIFHRTGSHADLF</sequence>
<dbReference type="EMBL" id="JQ844235">
    <property type="protein sequence ID" value="AGS53530.1"/>
    <property type="molecule type" value="Genomic_DNA"/>
</dbReference>
<accession>A0A806KKB5</accession>
<dbReference type="AlphaFoldDB" id="A0A806KKB5"/>
<dbReference type="PANTHER" id="PTHR40588:SF1">
    <property type="entry name" value="MRNA INTERFERASE TOXIN YAFQ"/>
    <property type="match status" value="1"/>
</dbReference>
<evidence type="ECO:0000256" key="2">
    <source>
        <dbReference type="PIRSR" id="PIRSR006156-1"/>
    </source>
</evidence>
<protein>
    <submittedName>
        <fullName evidence="3">YafQ toxin protein</fullName>
    </submittedName>
</protein>